<protein>
    <submittedName>
        <fullName evidence="1">Uncharacterized protein</fullName>
    </submittedName>
</protein>
<evidence type="ECO:0000313" key="2">
    <source>
        <dbReference type="Proteomes" id="UP001148629"/>
    </source>
</evidence>
<sequence length="192" mass="19974">MSRLFAVSLVLGLFSTAVRASNPVFGAYPSSQCDTCLDEVYQSCPGDYQTRPYAVCMCAGDGSANFVSCLPYCDGGIDEAGIATSTFLWLLQQYLDSDIFNKQCSKEAIAAGGIGADEDEGDDVSTAIEIPTQTSGSASEETGEADETKTDETKADKTSDASETTKSTSGATPTVIPALAIVAGLGLQLMNL</sequence>
<proteinExistence type="predicted"/>
<organism evidence="1 2">
    <name type="scientific">Fusarium decemcellulare</name>
    <dbReference type="NCBI Taxonomy" id="57161"/>
    <lineage>
        <taxon>Eukaryota</taxon>
        <taxon>Fungi</taxon>
        <taxon>Dikarya</taxon>
        <taxon>Ascomycota</taxon>
        <taxon>Pezizomycotina</taxon>
        <taxon>Sordariomycetes</taxon>
        <taxon>Hypocreomycetidae</taxon>
        <taxon>Hypocreales</taxon>
        <taxon>Nectriaceae</taxon>
        <taxon>Fusarium</taxon>
        <taxon>Fusarium decemcellulare species complex</taxon>
    </lineage>
</organism>
<dbReference type="Proteomes" id="UP001148629">
    <property type="component" value="Unassembled WGS sequence"/>
</dbReference>
<keyword evidence="2" id="KW-1185">Reference proteome</keyword>
<name>A0ACC1SEJ5_9HYPO</name>
<comment type="caution">
    <text evidence="1">The sequence shown here is derived from an EMBL/GenBank/DDBJ whole genome shotgun (WGS) entry which is preliminary data.</text>
</comment>
<gene>
    <name evidence="1" type="ORF">NM208_g6052</name>
</gene>
<dbReference type="EMBL" id="JANRMS010000540">
    <property type="protein sequence ID" value="KAJ3538107.1"/>
    <property type="molecule type" value="Genomic_DNA"/>
</dbReference>
<accession>A0ACC1SEJ5</accession>
<evidence type="ECO:0000313" key="1">
    <source>
        <dbReference type="EMBL" id="KAJ3538107.1"/>
    </source>
</evidence>
<reference evidence="1" key="1">
    <citation type="submission" date="2022-08" db="EMBL/GenBank/DDBJ databases">
        <title>Genome Sequence of Fusarium decemcellulare.</title>
        <authorList>
            <person name="Buettner E."/>
        </authorList>
    </citation>
    <scope>NUCLEOTIDE SEQUENCE</scope>
    <source>
        <strain evidence="1">Babe19</strain>
    </source>
</reference>